<dbReference type="InterPro" id="IPR047589">
    <property type="entry name" value="DUF11_rpt"/>
</dbReference>
<dbReference type="Pfam" id="PF01345">
    <property type="entry name" value="DUF11"/>
    <property type="match status" value="8"/>
</dbReference>
<dbReference type="PANTHER" id="PTHR34819:SF3">
    <property type="entry name" value="CELL SURFACE PROTEIN"/>
    <property type="match status" value="1"/>
</dbReference>
<feature type="domain" description="DUF11" evidence="1">
    <location>
        <begin position="1124"/>
        <end position="1227"/>
    </location>
</feature>
<dbReference type="Gene3D" id="2.60.40.10">
    <property type="entry name" value="Immunoglobulins"/>
    <property type="match status" value="1"/>
</dbReference>
<accession>A0ABQ6NUR0</accession>
<reference evidence="2 3" key="1">
    <citation type="submission" date="2023-05" db="EMBL/GenBank/DDBJ databases">
        <title>Draft genome of Paenibacillus sp. CCS26.</title>
        <authorList>
            <person name="Akita H."/>
            <person name="Shinto Y."/>
            <person name="Kimura Z."/>
        </authorList>
    </citation>
    <scope>NUCLEOTIDE SEQUENCE [LARGE SCALE GENOMIC DNA]</scope>
    <source>
        <strain evidence="2 3">CCS26</strain>
    </source>
</reference>
<name>A0ABQ6NUR0_9BACL</name>
<dbReference type="InterPro" id="IPR051172">
    <property type="entry name" value="Chlamydia_OmcB"/>
</dbReference>
<dbReference type="PANTHER" id="PTHR34819">
    <property type="entry name" value="LARGE CYSTEINE-RICH PERIPLASMIC PROTEIN OMCB"/>
    <property type="match status" value="1"/>
</dbReference>
<feature type="domain" description="DUF11" evidence="1">
    <location>
        <begin position="1377"/>
        <end position="1470"/>
    </location>
</feature>
<dbReference type="Gene3D" id="2.60.40.740">
    <property type="match status" value="1"/>
</dbReference>
<dbReference type="EMBL" id="BTCL01000027">
    <property type="protein sequence ID" value="GMK48295.1"/>
    <property type="molecule type" value="Genomic_DNA"/>
</dbReference>
<dbReference type="InterPro" id="IPR008966">
    <property type="entry name" value="Adhesion_dom_sf"/>
</dbReference>
<feature type="domain" description="DUF11" evidence="1">
    <location>
        <begin position="734"/>
        <end position="830"/>
    </location>
</feature>
<feature type="domain" description="DUF11" evidence="1">
    <location>
        <begin position="1512"/>
        <end position="1609"/>
    </location>
</feature>
<dbReference type="InterPro" id="IPR013783">
    <property type="entry name" value="Ig-like_fold"/>
</dbReference>
<feature type="domain" description="DUF11" evidence="1">
    <location>
        <begin position="1246"/>
        <end position="1356"/>
    </location>
</feature>
<keyword evidence="3" id="KW-1185">Reference proteome</keyword>
<sequence length="1639" mass="172398">MPYTLIYSTVDRVQFTLTGNTIGLNGNLTVGQQGVQGTIGGLITLNQNSVFGNFPNGTTGDFTQDRSAAILRMPDGAVVRRAQLTWSAYFDVATRALVKNPVSFVTPSGAYPLAPQISNYKVLNSTSLAYSNSSDVTALVSEAGTYSVGSIPITLVNNDVNIYGGWTLQVVFSLPSLPYRALALYYNQDLIGGAVTATQTLSGFSTPAQGVVRGRLIASAGEGDAEIVGDQLLLGPDVSALTPVSGPNNFSTNFFASQINGDDGRLDRSGTFGTKNNVNGSPGGNVSGARQGWDITNVDISGLLTNSLTQVVTRAVSTADFYLIPVLGLQIDANAADLTLAKTSTPTDAFIGENLTYTVTVANSSEVTASAVQFIDALSPYVVFTANSFQVNGIVLSGANPAAGVSLGELQPGDSVIISYMVTLTESPPGGILNNTAVTNYQFESLPGGPAISGFSQVTHSLPVYVPDFEINKEALAEQARVGDSLTYRIELGNTGNLSASSGELTDPLSSFVAFIPGTVTINGVVDSGANPANGIALPVIPAGETLTVEYRVQVNATPEPPQIVNQADASLRFTTPGGLTTTIKKDSNVVVVPVFVSGLQLTKAADRSFVQIGEILTYTIVAANFGSLTNQNVTVTDAVPEGATFVEGSVFINGISSLSANPALGIEVGDIPSQSNTVVQFQILVNAIPSSMQIINTAEAQYQSTSAIGPFPIATVFSNTVTIPVLINAVQSVKSADRAFVLAGETISYTLRFTNEGTTLMSNLRLLDLLPLGTEFVTDTFTINGTVYPDYRPDVTQNLPPLAAGAAITIQYQVFVTGVPTPAELRNQALLEFDFVTPDGLAKPAQALTETVVIGVGPNALTVRKSADHLDALVGEVVSYQIIVSNANAFTALRPVLTDLIPAGMILIVDSLSVDGVIVPDADPLAGILLPDIPPDSETVIAYRVLANAVPVTGRYENVAEVSFRITGQGAPASAISNQVSLPVIENPTSLTKSASVPIVVLGESYAYEVKFFNESSQNLTQITIVDLIPQGTVLMPDTVQVSTAAAITTVPELNIVIASISAGEEVVIQFQVTALGNPADLSGYVNTASASFMFNREDGSIIELTTQSNTVTVQLQDAPTADIMVVKSADTSTALIGQTITYSISVTNNGLTAVNDILLRNLINEGLLFLPGSITIDGKAQPRLESSVVSIGSLLPNEARVVTVQAVVDALPPSGDIVNRAIIEYDSVVRPSNAVVIPLEQSRLVVEKSVSSTVAYVGQQLHFLIQVRNEGSAVVRNAVFRDPISLGIRIERTSLLVNGVRFAIDSNSIDGLSLGDIAAGQIMNISFSAIVDSMPSNAVVLNQAFINGEQAAPDSSFIPIEIPSNFVAVSILPNDVTIRKSSGTSLAFIGAVIDYIVEITNNGSSDVSGFALREVLPPGVRYVPDSLCINGVTHGVRLSPFLLTAAVGTITPGQTVRVSYSVRVVAEPIQGEFPNQVVTGYNKPLPTGVSVSIAESSNTIIIPYVPLNVRMSKNANQQTVNTGEVITYFVSVQNTGLLTLLQVVFMDVLPDQVNFLTGSFQVNGIVRPDANFVQGVPLEPVLPGQKVQISYQARIESESAFVENTALLQFLAQSRDGRAARGELRASFVVQVEQEEE</sequence>
<evidence type="ECO:0000259" key="1">
    <source>
        <dbReference type="Pfam" id="PF01345"/>
    </source>
</evidence>
<gene>
    <name evidence="2" type="ORF">PghCCS26_54250</name>
</gene>
<protein>
    <recommendedName>
        <fullName evidence="1">DUF11 domain-containing protein</fullName>
    </recommendedName>
</protein>
<dbReference type="SUPFAM" id="SSF49401">
    <property type="entry name" value="Bacterial adhesins"/>
    <property type="match status" value="1"/>
</dbReference>
<evidence type="ECO:0000313" key="2">
    <source>
        <dbReference type="EMBL" id="GMK48295.1"/>
    </source>
</evidence>
<evidence type="ECO:0000313" key="3">
    <source>
        <dbReference type="Proteomes" id="UP001285921"/>
    </source>
</evidence>
<dbReference type="InterPro" id="IPR001434">
    <property type="entry name" value="OmcB-like_DUF11"/>
</dbReference>
<feature type="domain" description="DUF11" evidence="1">
    <location>
        <begin position="600"/>
        <end position="703"/>
    </location>
</feature>
<proteinExistence type="predicted"/>
<feature type="domain" description="DUF11" evidence="1">
    <location>
        <begin position="337"/>
        <end position="442"/>
    </location>
</feature>
<dbReference type="NCBIfam" id="TIGR01451">
    <property type="entry name" value="B_ant_repeat"/>
    <property type="match status" value="10"/>
</dbReference>
<comment type="caution">
    <text evidence="2">The sequence shown here is derived from an EMBL/GenBank/DDBJ whole genome shotgun (WGS) entry which is preliminary data.</text>
</comment>
<dbReference type="Proteomes" id="UP001285921">
    <property type="component" value="Unassembled WGS sequence"/>
</dbReference>
<organism evidence="2 3">
    <name type="scientific">Paenibacillus glycanilyticus</name>
    <dbReference type="NCBI Taxonomy" id="126569"/>
    <lineage>
        <taxon>Bacteria</taxon>
        <taxon>Bacillati</taxon>
        <taxon>Bacillota</taxon>
        <taxon>Bacilli</taxon>
        <taxon>Bacillales</taxon>
        <taxon>Paenibacillaceae</taxon>
        <taxon>Paenibacillus</taxon>
    </lineage>
</organism>
<feature type="domain" description="DUF11" evidence="1">
    <location>
        <begin position="468"/>
        <end position="570"/>
    </location>
</feature>